<dbReference type="SMART" id="SM00382">
    <property type="entry name" value="AAA"/>
    <property type="match status" value="1"/>
</dbReference>
<dbReference type="RefSeq" id="WP_092640253.1">
    <property type="nucleotide sequence ID" value="NZ_FNID01000017.1"/>
</dbReference>
<dbReference type="Pfam" id="PF23139">
    <property type="entry name" value="OB_YrrC"/>
    <property type="match status" value="1"/>
</dbReference>
<dbReference type="Pfam" id="PF13245">
    <property type="entry name" value="AAA_19"/>
    <property type="match status" value="1"/>
</dbReference>
<dbReference type="SMART" id="SM00278">
    <property type="entry name" value="HhH1"/>
    <property type="match status" value="2"/>
</dbReference>
<keyword evidence="2 3" id="KW-0067">ATP-binding</keyword>
<protein>
    <recommendedName>
        <fullName evidence="3">ATP-dependent RecD2 DNA helicase</fullName>
        <ecNumber evidence="3">5.6.2.3</ecNumber>
    </recommendedName>
    <alternativeName>
        <fullName evidence="3">DNA 5'-3' helicase subunit RecD2</fullName>
    </alternativeName>
</protein>
<dbReference type="STRING" id="258515.SAMN05192585_11748"/>
<evidence type="ECO:0000259" key="5">
    <source>
        <dbReference type="SMART" id="SM00382"/>
    </source>
</evidence>
<comment type="catalytic activity">
    <reaction evidence="3">
        <text>ATP + H2O = ADP + phosphate + H(+)</text>
        <dbReference type="Rhea" id="RHEA:13065"/>
        <dbReference type="ChEBI" id="CHEBI:15377"/>
        <dbReference type="ChEBI" id="CHEBI:15378"/>
        <dbReference type="ChEBI" id="CHEBI:30616"/>
        <dbReference type="ChEBI" id="CHEBI:43474"/>
        <dbReference type="ChEBI" id="CHEBI:456216"/>
        <dbReference type="EC" id="5.6.2.3"/>
    </reaction>
</comment>
<dbReference type="Pfam" id="PF18335">
    <property type="entry name" value="SH3_13"/>
    <property type="match status" value="1"/>
</dbReference>
<dbReference type="InterPro" id="IPR050534">
    <property type="entry name" value="Coronavir_polyprotein_1ab"/>
</dbReference>
<organism evidence="6 7">
    <name type="scientific">Acetanaerobacterium elongatum</name>
    <dbReference type="NCBI Taxonomy" id="258515"/>
    <lineage>
        <taxon>Bacteria</taxon>
        <taxon>Bacillati</taxon>
        <taxon>Bacillota</taxon>
        <taxon>Clostridia</taxon>
        <taxon>Eubacteriales</taxon>
        <taxon>Oscillospiraceae</taxon>
        <taxon>Acetanaerobacterium</taxon>
    </lineage>
</organism>
<dbReference type="SUPFAM" id="SSF52540">
    <property type="entry name" value="P-loop containing nucleoside triphosphate hydrolases"/>
    <property type="match status" value="1"/>
</dbReference>
<dbReference type="Proteomes" id="UP000199182">
    <property type="component" value="Unassembled WGS sequence"/>
</dbReference>
<dbReference type="Gene3D" id="3.40.50.300">
    <property type="entry name" value="P-loop containing nucleotide triphosphate hydrolases"/>
    <property type="match status" value="2"/>
</dbReference>
<reference evidence="6 7" key="1">
    <citation type="submission" date="2016-10" db="EMBL/GenBank/DDBJ databases">
        <authorList>
            <person name="de Groot N.N."/>
        </authorList>
    </citation>
    <scope>NUCLEOTIDE SEQUENCE [LARGE SCALE GENOMIC DNA]</scope>
    <source>
        <strain evidence="6 7">CGMCC 1.5012</strain>
    </source>
</reference>
<keyword evidence="3" id="KW-0347">Helicase</keyword>
<gene>
    <name evidence="3" type="primary">recD2</name>
    <name evidence="6" type="ORF">SAMN05192585_11748</name>
</gene>
<feature type="domain" description="Helix-hairpin-helix DNA-binding motif class 1" evidence="4">
    <location>
        <begin position="121"/>
        <end position="140"/>
    </location>
</feature>
<dbReference type="OrthoDB" id="9803432at2"/>
<dbReference type="Gene3D" id="1.10.10.2220">
    <property type="match status" value="1"/>
</dbReference>
<proteinExistence type="inferred from homology"/>
<dbReference type="CDD" id="cd17933">
    <property type="entry name" value="DEXSc_RecD-like"/>
    <property type="match status" value="1"/>
</dbReference>
<feature type="binding site" evidence="3">
    <location>
        <begin position="347"/>
        <end position="351"/>
    </location>
    <ligand>
        <name>ATP</name>
        <dbReference type="ChEBI" id="CHEBI:30616"/>
    </ligand>
</feature>
<dbReference type="Gene3D" id="2.30.30.940">
    <property type="match status" value="1"/>
</dbReference>
<dbReference type="GO" id="GO:0003677">
    <property type="term" value="F:DNA binding"/>
    <property type="evidence" value="ECO:0007669"/>
    <property type="project" value="UniProtKB-UniRule"/>
</dbReference>
<keyword evidence="7" id="KW-1185">Reference proteome</keyword>
<dbReference type="InterPro" id="IPR041451">
    <property type="entry name" value="RecD2_SH13"/>
</dbReference>
<dbReference type="GO" id="GO:0005524">
    <property type="term" value="F:ATP binding"/>
    <property type="evidence" value="ECO:0007669"/>
    <property type="project" value="UniProtKB-UniRule"/>
</dbReference>
<dbReference type="InterPro" id="IPR027417">
    <property type="entry name" value="P-loop_NTPase"/>
</dbReference>
<dbReference type="Pfam" id="PF13538">
    <property type="entry name" value="UvrD_C_2"/>
    <property type="match status" value="1"/>
</dbReference>
<dbReference type="InterPro" id="IPR010994">
    <property type="entry name" value="RuvA_2-like"/>
</dbReference>
<dbReference type="GO" id="GO:0006310">
    <property type="term" value="P:DNA recombination"/>
    <property type="evidence" value="ECO:0007669"/>
    <property type="project" value="InterPro"/>
</dbReference>
<keyword evidence="1 3" id="KW-0547">Nucleotide-binding</keyword>
<sequence>MQQEEFTVLEGTVETIVYHNDDSGFTVIEVNCGGELITAVGELGSLGEGEEVRLMGQYATHASYGSQFRAATCEVKLPATAGAILKYLSAGAIKGIGPKTARKIVEAFGDKTLEIIEKQPELLSEVNGISQSKAKQIENDFKKVFGIRTVMAYLKRFNITPYYCIRAWKKFGPMTIDVVNENPFALCSDDIGLAFKATDEISRALSLPTDAPARILAGIQYELSAANRNGHTCMLYAKLVERAQQLLDVSTDEIENVLYEQNQAQTIVTEQIGDAEYVYLPQYYDAERFIACRLSLIIKSIPDTMKSYDEDISRLEAEKGIHYERLQKKAIAMALSNGITVLTGGPGTGKTTTIMGIIELYKRMGKKVLLAAPTGRAAKRMSELSGYEAKTIHRLLEVEYSKGDQPSFRRNSRNPLNCDVIIIDEFSMVDTLLFESLLSAVRLSCRIVLVGDSDQLPSVGAGNILHDLIQSDCVPTVTLTEIFRQAAQSLIVTNAHDIINGEVPQIEVKDNDFFFIKRDLDQIAQTVVSLCRDRLPKAYAYSPLWDIQVLCPSRQGELGTAALNSKLQASINPKQADRPEVKSGPNLFRLGDKVMQIRNNYDIIWTRDDGENGAGVFNGDIGIIESIDRPAQLLTIRFDDRVADYTFDQLIELELAYAITVHKSQGSEYEAVIIPLAKPMQNLYYRNLLYTAVTRAKKLLIILGAPETLSYMVGNNRKTYRYTNLQQFITDEVLG</sequence>
<dbReference type="GO" id="GO:0016887">
    <property type="term" value="F:ATP hydrolysis activity"/>
    <property type="evidence" value="ECO:0007669"/>
    <property type="project" value="RHEA"/>
</dbReference>
<keyword evidence="3" id="KW-0413">Isomerase</keyword>
<dbReference type="PANTHER" id="PTHR43788:SF6">
    <property type="entry name" value="DNA HELICASE B"/>
    <property type="match status" value="1"/>
</dbReference>
<evidence type="ECO:0000313" key="6">
    <source>
        <dbReference type="EMBL" id="SDN37190.1"/>
    </source>
</evidence>
<keyword evidence="3" id="KW-0238">DNA-binding</keyword>
<dbReference type="InterPro" id="IPR027785">
    <property type="entry name" value="UvrD-like_helicase_C"/>
</dbReference>
<dbReference type="InterPro" id="IPR055446">
    <property type="entry name" value="RecD2_N_OB"/>
</dbReference>
<dbReference type="Gene3D" id="1.10.150.20">
    <property type="entry name" value="5' to 3' exonuclease, C-terminal subdomain"/>
    <property type="match status" value="1"/>
</dbReference>
<dbReference type="Pfam" id="PF14520">
    <property type="entry name" value="HHH_5"/>
    <property type="match status" value="1"/>
</dbReference>
<dbReference type="InterPro" id="IPR029493">
    <property type="entry name" value="RecD2-like_HHH"/>
</dbReference>
<comment type="function">
    <text evidence="3">DNA-dependent ATPase and ATP-dependent 5'-3' DNA helicase. Has no activity on blunt DNA or DNA with 3'-overhangs, requires at least 10 bases of 5'-ssDNA for helicase activity.</text>
</comment>
<dbReference type="SUPFAM" id="SSF47781">
    <property type="entry name" value="RuvA domain 2-like"/>
    <property type="match status" value="1"/>
</dbReference>
<dbReference type="EC" id="5.6.2.3" evidence="3"/>
<evidence type="ECO:0000259" key="4">
    <source>
        <dbReference type="SMART" id="SM00278"/>
    </source>
</evidence>
<keyword evidence="3" id="KW-0378">Hydrolase</keyword>
<dbReference type="InterPro" id="IPR006345">
    <property type="entry name" value="RecD2"/>
</dbReference>
<evidence type="ECO:0000256" key="2">
    <source>
        <dbReference type="ARBA" id="ARBA00022840"/>
    </source>
</evidence>
<dbReference type="InterPro" id="IPR003593">
    <property type="entry name" value="AAA+_ATPase"/>
</dbReference>
<dbReference type="AlphaFoldDB" id="A0A1H0AUM8"/>
<dbReference type="HAMAP" id="MF_01488">
    <property type="entry name" value="RecD2"/>
    <property type="match status" value="1"/>
</dbReference>
<accession>A0A1H0AUM8</accession>
<feature type="domain" description="Helix-hairpin-helix DNA-binding motif class 1" evidence="4">
    <location>
        <begin position="88"/>
        <end position="107"/>
    </location>
</feature>
<dbReference type="GO" id="GO:0006281">
    <property type="term" value="P:DNA repair"/>
    <property type="evidence" value="ECO:0007669"/>
    <property type="project" value="InterPro"/>
</dbReference>
<dbReference type="GO" id="GO:0017116">
    <property type="term" value="F:single-stranded DNA helicase activity"/>
    <property type="evidence" value="ECO:0007669"/>
    <property type="project" value="TreeGrafter"/>
</dbReference>
<dbReference type="NCBIfam" id="TIGR01448">
    <property type="entry name" value="recD_rel"/>
    <property type="match status" value="1"/>
</dbReference>
<comment type="similarity">
    <text evidence="3">Belongs to the RecD family. RecD2 subfamily.</text>
</comment>
<dbReference type="InterPro" id="IPR003583">
    <property type="entry name" value="Hlx-hairpin-Hlx_DNA-bd_motif"/>
</dbReference>
<dbReference type="Pfam" id="PF14490">
    <property type="entry name" value="HHH_RecD2"/>
    <property type="match status" value="1"/>
</dbReference>
<feature type="domain" description="AAA+ ATPase" evidence="5">
    <location>
        <begin position="336"/>
        <end position="484"/>
    </location>
</feature>
<dbReference type="EMBL" id="FNID01000017">
    <property type="protein sequence ID" value="SDN37190.1"/>
    <property type="molecule type" value="Genomic_DNA"/>
</dbReference>
<evidence type="ECO:0000313" key="7">
    <source>
        <dbReference type="Proteomes" id="UP000199182"/>
    </source>
</evidence>
<dbReference type="GO" id="GO:0009338">
    <property type="term" value="C:exodeoxyribonuclease V complex"/>
    <property type="evidence" value="ECO:0007669"/>
    <property type="project" value="TreeGrafter"/>
</dbReference>
<evidence type="ECO:0000256" key="3">
    <source>
        <dbReference type="HAMAP-Rule" id="MF_01488"/>
    </source>
</evidence>
<dbReference type="PANTHER" id="PTHR43788">
    <property type="entry name" value="DNA2/NAM7 HELICASE FAMILY MEMBER"/>
    <property type="match status" value="1"/>
</dbReference>
<dbReference type="GO" id="GO:0043139">
    <property type="term" value="F:5'-3' DNA helicase activity"/>
    <property type="evidence" value="ECO:0007669"/>
    <property type="project" value="UniProtKB-UniRule"/>
</dbReference>
<evidence type="ECO:0000256" key="1">
    <source>
        <dbReference type="ARBA" id="ARBA00022741"/>
    </source>
</evidence>
<dbReference type="CDD" id="cd18809">
    <property type="entry name" value="SF1_C_RecD"/>
    <property type="match status" value="1"/>
</dbReference>
<name>A0A1H0AUM8_9FIRM</name>